<dbReference type="InterPro" id="IPR001680">
    <property type="entry name" value="WD40_rpt"/>
</dbReference>
<dbReference type="Proteomes" id="UP000759131">
    <property type="component" value="Unassembled WGS sequence"/>
</dbReference>
<proteinExistence type="inferred from homology"/>
<gene>
    <name evidence="12" type="ORF">OSB1V03_LOCUS23294</name>
</gene>
<dbReference type="PANTHER" id="PTHR44111">
    <property type="entry name" value="ELONGATOR COMPLEX PROTEIN 2"/>
    <property type="match status" value="1"/>
</dbReference>
<evidence type="ECO:0000256" key="10">
    <source>
        <dbReference type="ARBA" id="ARBA00023242"/>
    </source>
</evidence>
<dbReference type="AlphaFoldDB" id="A0A7R9M0R4"/>
<dbReference type="Gene3D" id="2.130.10.10">
    <property type="entry name" value="YVTN repeat-like/Quinoprotein amine dehydrogenase"/>
    <property type="match status" value="1"/>
</dbReference>
<dbReference type="InterPro" id="IPR037289">
    <property type="entry name" value="Elp2"/>
</dbReference>
<accession>A0A7R9M0R4</accession>
<dbReference type="InterPro" id="IPR015943">
    <property type="entry name" value="WD40/YVTN_repeat-like_dom_sf"/>
</dbReference>
<comment type="subcellular location">
    <subcellularLocation>
        <location evidence="2">Cytoplasm</location>
    </subcellularLocation>
    <subcellularLocation>
        <location evidence="1">Nucleus</location>
    </subcellularLocation>
</comment>
<evidence type="ECO:0000313" key="12">
    <source>
        <dbReference type="EMBL" id="CAD7651315.1"/>
    </source>
</evidence>
<keyword evidence="7 11" id="KW-0853">WD repeat</keyword>
<keyword evidence="10" id="KW-0539">Nucleus</keyword>
<dbReference type="SMART" id="SM00320">
    <property type="entry name" value="WD40"/>
    <property type="match status" value="1"/>
</dbReference>
<feature type="repeat" description="WD" evidence="11">
    <location>
        <begin position="51"/>
        <end position="86"/>
    </location>
</feature>
<name>A0A7R9M0R4_9ACAR</name>
<evidence type="ECO:0000256" key="11">
    <source>
        <dbReference type="PROSITE-ProRule" id="PRU00221"/>
    </source>
</evidence>
<dbReference type="EMBL" id="CAJPIZ010056938">
    <property type="protein sequence ID" value="CAG2123349.1"/>
    <property type="molecule type" value="Genomic_DNA"/>
</dbReference>
<keyword evidence="6" id="KW-0963">Cytoplasm</keyword>
<evidence type="ECO:0000256" key="8">
    <source>
        <dbReference type="ARBA" id="ARBA00022694"/>
    </source>
</evidence>
<evidence type="ECO:0000256" key="7">
    <source>
        <dbReference type="ARBA" id="ARBA00022574"/>
    </source>
</evidence>
<dbReference type="InterPro" id="IPR036322">
    <property type="entry name" value="WD40_repeat_dom_sf"/>
</dbReference>
<organism evidence="12">
    <name type="scientific">Medioppia subpectinata</name>
    <dbReference type="NCBI Taxonomy" id="1979941"/>
    <lineage>
        <taxon>Eukaryota</taxon>
        <taxon>Metazoa</taxon>
        <taxon>Ecdysozoa</taxon>
        <taxon>Arthropoda</taxon>
        <taxon>Chelicerata</taxon>
        <taxon>Arachnida</taxon>
        <taxon>Acari</taxon>
        <taxon>Acariformes</taxon>
        <taxon>Sarcoptiformes</taxon>
        <taxon>Oribatida</taxon>
        <taxon>Brachypylina</taxon>
        <taxon>Oppioidea</taxon>
        <taxon>Oppiidae</taxon>
        <taxon>Medioppia</taxon>
    </lineage>
</organism>
<evidence type="ECO:0000256" key="3">
    <source>
        <dbReference type="ARBA" id="ARBA00005043"/>
    </source>
</evidence>
<dbReference type="EMBL" id="OC911513">
    <property type="protein sequence ID" value="CAD7651315.1"/>
    <property type="molecule type" value="Genomic_DNA"/>
</dbReference>
<comment type="similarity">
    <text evidence="4">Belongs to the WD repeat ELP2 family.</text>
</comment>
<reference evidence="12" key="1">
    <citation type="submission" date="2020-11" db="EMBL/GenBank/DDBJ databases">
        <authorList>
            <person name="Tran Van P."/>
        </authorList>
    </citation>
    <scope>NUCLEOTIDE SEQUENCE</scope>
</reference>
<dbReference type="GO" id="GO:0002098">
    <property type="term" value="P:tRNA wobble uridine modification"/>
    <property type="evidence" value="ECO:0007669"/>
    <property type="project" value="InterPro"/>
</dbReference>
<keyword evidence="9" id="KW-0677">Repeat</keyword>
<dbReference type="PANTHER" id="PTHR44111:SF1">
    <property type="entry name" value="ELONGATOR COMPLEX PROTEIN 2"/>
    <property type="match status" value="1"/>
</dbReference>
<evidence type="ECO:0000256" key="9">
    <source>
        <dbReference type="ARBA" id="ARBA00022737"/>
    </source>
</evidence>
<dbReference type="UniPathway" id="UPA00988"/>
<dbReference type="GO" id="GO:0033588">
    <property type="term" value="C:elongator holoenzyme complex"/>
    <property type="evidence" value="ECO:0007669"/>
    <property type="project" value="InterPro"/>
</dbReference>
<dbReference type="GO" id="GO:0005634">
    <property type="term" value="C:nucleus"/>
    <property type="evidence" value="ECO:0007669"/>
    <property type="project" value="UniProtKB-SubCell"/>
</dbReference>
<feature type="non-terminal residue" evidence="12">
    <location>
        <position position="1"/>
    </location>
</feature>
<dbReference type="GO" id="GO:0005737">
    <property type="term" value="C:cytoplasm"/>
    <property type="evidence" value="ECO:0007669"/>
    <property type="project" value="UniProtKB-SubCell"/>
</dbReference>
<keyword evidence="8" id="KW-0819">tRNA processing</keyword>
<dbReference type="PROSITE" id="PS50082">
    <property type="entry name" value="WD_REPEATS_2"/>
    <property type="match status" value="1"/>
</dbReference>
<dbReference type="OrthoDB" id="27911at2759"/>
<evidence type="ECO:0000256" key="6">
    <source>
        <dbReference type="ARBA" id="ARBA00022490"/>
    </source>
</evidence>
<keyword evidence="13" id="KW-1185">Reference proteome</keyword>
<evidence type="ECO:0000313" key="13">
    <source>
        <dbReference type="Proteomes" id="UP000759131"/>
    </source>
</evidence>
<evidence type="ECO:0000256" key="2">
    <source>
        <dbReference type="ARBA" id="ARBA00004496"/>
    </source>
</evidence>
<evidence type="ECO:0000256" key="1">
    <source>
        <dbReference type="ARBA" id="ARBA00004123"/>
    </source>
</evidence>
<comment type="pathway">
    <text evidence="3">tRNA modification; 5-methoxycarbonylmethyl-2-thiouridine-tRNA biosynthesis.</text>
</comment>
<sequence length="101" mass="11913">MIATSSQDSFIRVHQIERLDDRHHSDMNSLIFSAKTKDVSNDYSVRLETVLAGHEGWVTEVRWHEFSHNRFQLLSASMDKTMILWQSPEEHNLDDLWIECL</sequence>
<dbReference type="Pfam" id="PF00400">
    <property type="entry name" value="WD40"/>
    <property type="match status" value="1"/>
</dbReference>
<evidence type="ECO:0000256" key="4">
    <source>
        <dbReference type="ARBA" id="ARBA00005881"/>
    </source>
</evidence>
<evidence type="ECO:0000256" key="5">
    <source>
        <dbReference type="ARBA" id="ARBA00020267"/>
    </source>
</evidence>
<dbReference type="SUPFAM" id="SSF50978">
    <property type="entry name" value="WD40 repeat-like"/>
    <property type="match status" value="1"/>
</dbReference>
<protein>
    <recommendedName>
        <fullName evidence="5">Elongator complex protein 2</fullName>
    </recommendedName>
</protein>